<dbReference type="Gene3D" id="3.40.109.10">
    <property type="entry name" value="NADH Oxidase"/>
    <property type="match status" value="2"/>
</dbReference>
<evidence type="ECO:0000256" key="2">
    <source>
        <dbReference type="ARBA" id="ARBA00007118"/>
    </source>
</evidence>
<dbReference type="PANTHER" id="PTHR43673:SF2">
    <property type="entry name" value="NITROREDUCTASE"/>
    <property type="match status" value="1"/>
</dbReference>
<feature type="domain" description="Nitroreductase" evidence="6">
    <location>
        <begin position="250"/>
        <end position="280"/>
    </location>
</feature>
<dbReference type="STRING" id="1797197.A2Y75_11630"/>
<dbReference type="InterPro" id="IPR000415">
    <property type="entry name" value="Nitroreductase-like"/>
</dbReference>
<feature type="domain" description="Nitroreductase" evidence="6">
    <location>
        <begin position="114"/>
        <end position="170"/>
    </location>
</feature>
<dbReference type="GO" id="GO:0016491">
    <property type="term" value="F:oxidoreductase activity"/>
    <property type="evidence" value="ECO:0007669"/>
    <property type="project" value="UniProtKB-KW"/>
</dbReference>
<dbReference type="EMBL" id="MELK01000015">
    <property type="protein sequence ID" value="OFW59504.1"/>
    <property type="molecule type" value="Genomic_DNA"/>
</dbReference>
<sequence>MEATKTPTRDYPSFTSNQWDLWETMYGRRSSRKYLPMAVDKELGSRLETVNSLAVSVRQAAPESLIIETGADRAERIKRAARRGMEGAINLWMLRTPVSGFMIIIVPRDDISADRCVLLPHAAMAAEDIILWLTEAGLGTCWLAGVNDRQVRKAIGVSDEFAVPAIVSIGRPKERIKARDWDNLLYRRLSRHRKPISTIASSETYGKPFKTGKLSEGRFPVSEIQDIEGLLRVLEAGTESRGELPLGTAIEACLEAARVAPSAGNQQKWHFVAVENEKRLGEVGSACGKSRPWRAAIVGAGYPGKLYAMVEKPFWMLDLPIAFSHISLMAASMNIPCEVCVGGIDEQALNKLAGLPADLRTFGVIGLV</sequence>
<comment type="similarity">
    <text evidence="2">Belongs to the nitroreductase family.</text>
</comment>
<keyword evidence="4" id="KW-0288">FMN</keyword>
<reference evidence="7 8" key="1">
    <citation type="journal article" date="2016" name="Nat. Commun.">
        <title>Thousands of microbial genomes shed light on interconnected biogeochemical processes in an aquifer system.</title>
        <authorList>
            <person name="Anantharaman K."/>
            <person name="Brown C.T."/>
            <person name="Hug L.A."/>
            <person name="Sharon I."/>
            <person name="Castelle C.J."/>
            <person name="Probst A.J."/>
            <person name="Thomas B.C."/>
            <person name="Singh A."/>
            <person name="Wilkins M.J."/>
            <person name="Karaoz U."/>
            <person name="Brodie E.L."/>
            <person name="Williams K.H."/>
            <person name="Hubbard S.S."/>
            <person name="Banfield J.F."/>
        </authorList>
    </citation>
    <scope>NUCLEOTIDE SEQUENCE [LARGE SCALE GENOMIC DNA]</scope>
</reference>
<name>A0A1F2WRL2_9ACTN</name>
<evidence type="ECO:0000256" key="5">
    <source>
        <dbReference type="ARBA" id="ARBA00023002"/>
    </source>
</evidence>
<evidence type="ECO:0000256" key="3">
    <source>
        <dbReference type="ARBA" id="ARBA00022630"/>
    </source>
</evidence>
<comment type="cofactor">
    <cofactor evidence="1">
        <name>FMN</name>
        <dbReference type="ChEBI" id="CHEBI:58210"/>
    </cofactor>
</comment>
<dbReference type="InterPro" id="IPR029479">
    <property type="entry name" value="Nitroreductase"/>
</dbReference>
<evidence type="ECO:0000259" key="6">
    <source>
        <dbReference type="Pfam" id="PF00881"/>
    </source>
</evidence>
<comment type="caution">
    <text evidence="7">The sequence shown here is derived from an EMBL/GenBank/DDBJ whole genome shotgun (WGS) entry which is preliminary data.</text>
</comment>
<dbReference type="Proteomes" id="UP000177876">
    <property type="component" value="Unassembled WGS sequence"/>
</dbReference>
<evidence type="ECO:0000313" key="8">
    <source>
        <dbReference type="Proteomes" id="UP000177876"/>
    </source>
</evidence>
<proteinExistence type="inferred from homology"/>
<accession>A0A1F2WRL2</accession>
<evidence type="ECO:0000256" key="1">
    <source>
        <dbReference type="ARBA" id="ARBA00001917"/>
    </source>
</evidence>
<gene>
    <name evidence="7" type="ORF">A2Y75_11630</name>
</gene>
<dbReference type="AlphaFoldDB" id="A0A1F2WRL2"/>
<evidence type="ECO:0000313" key="7">
    <source>
        <dbReference type="EMBL" id="OFW59504.1"/>
    </source>
</evidence>
<protein>
    <recommendedName>
        <fullName evidence="6">Nitroreductase domain-containing protein</fullName>
    </recommendedName>
</protein>
<keyword evidence="5" id="KW-0560">Oxidoreductase</keyword>
<dbReference type="SUPFAM" id="SSF55469">
    <property type="entry name" value="FMN-dependent nitroreductase-like"/>
    <property type="match status" value="2"/>
</dbReference>
<keyword evidence="3" id="KW-0285">Flavoprotein</keyword>
<dbReference type="PANTHER" id="PTHR43673">
    <property type="entry name" value="NAD(P)H NITROREDUCTASE YDGI-RELATED"/>
    <property type="match status" value="1"/>
</dbReference>
<evidence type="ECO:0000256" key="4">
    <source>
        <dbReference type="ARBA" id="ARBA00022643"/>
    </source>
</evidence>
<dbReference type="Pfam" id="PF00881">
    <property type="entry name" value="Nitroreductase"/>
    <property type="match status" value="2"/>
</dbReference>
<organism evidence="7 8">
    <name type="scientific">Candidatus Solincola sediminis</name>
    <dbReference type="NCBI Taxonomy" id="1797199"/>
    <lineage>
        <taxon>Bacteria</taxon>
        <taxon>Bacillati</taxon>
        <taxon>Actinomycetota</taxon>
        <taxon>Candidatus Geothermincolia</taxon>
        <taxon>Candidatus Geothermincolales</taxon>
        <taxon>Candidatus Geothermincolaceae</taxon>
        <taxon>Candidatus Solincola</taxon>
    </lineage>
</organism>